<gene>
    <name evidence="2" type="ORF">G6R29_00740</name>
</gene>
<dbReference type="SUPFAM" id="SSF51735">
    <property type="entry name" value="NAD(P)-binding Rossmann-fold domains"/>
    <property type="match status" value="1"/>
</dbReference>
<evidence type="ECO:0000313" key="2">
    <source>
        <dbReference type="EMBL" id="MBS9338165.1"/>
    </source>
</evidence>
<dbReference type="Gene3D" id="3.40.50.720">
    <property type="entry name" value="NAD(P)-binding Rossmann-like Domain"/>
    <property type="match status" value="1"/>
</dbReference>
<keyword evidence="1" id="KW-0560">Oxidoreductase</keyword>
<sequence>MDTLINNAGAVLSDSIVKTKDGLEATFALNVMAPFFLTKKLLPALQKSDEARVINMSSATYRIAKPDANDFNSFNNKSGQSRYGTSKLYVILNTQTMADMLKEKGIKNVTINVSHPGAVATKFGQDSNLGFFNNLIYKFAVKVMPAPANGAITNTYLASDAGVANVSGVFFDNKKNQIKPKFSAKRQALAKLLYEYCESILQRFE</sequence>
<dbReference type="Pfam" id="PF00106">
    <property type="entry name" value="adh_short"/>
    <property type="match status" value="1"/>
</dbReference>
<comment type="caution">
    <text evidence="2">The sequence shown here is derived from an EMBL/GenBank/DDBJ whole genome shotgun (WGS) entry which is preliminary data.</text>
</comment>
<dbReference type="PRINTS" id="PR00081">
    <property type="entry name" value="GDHRDH"/>
</dbReference>
<dbReference type="EMBL" id="JAAMFK010000001">
    <property type="protein sequence ID" value="MBS9338165.1"/>
    <property type="molecule type" value="Genomic_DNA"/>
</dbReference>
<proteinExistence type="predicted"/>
<evidence type="ECO:0000313" key="3">
    <source>
        <dbReference type="Proteomes" id="UP001519504"/>
    </source>
</evidence>
<dbReference type="PANTHER" id="PTHR43157">
    <property type="entry name" value="PHOSPHATIDYLINOSITOL-GLYCAN BIOSYNTHESIS CLASS F PROTEIN-RELATED"/>
    <property type="match status" value="1"/>
</dbReference>
<dbReference type="InterPro" id="IPR002347">
    <property type="entry name" value="SDR_fam"/>
</dbReference>
<keyword evidence="3" id="KW-1185">Reference proteome</keyword>
<evidence type="ECO:0000256" key="1">
    <source>
        <dbReference type="ARBA" id="ARBA00023002"/>
    </source>
</evidence>
<organism evidence="2 3">
    <name type="scientific">Fructobacillus broussonetiae</name>
    <dbReference type="NCBI Taxonomy" id="2713173"/>
    <lineage>
        <taxon>Bacteria</taxon>
        <taxon>Bacillati</taxon>
        <taxon>Bacillota</taxon>
        <taxon>Bacilli</taxon>
        <taxon>Lactobacillales</taxon>
        <taxon>Lactobacillaceae</taxon>
        <taxon>Fructobacillus</taxon>
    </lineage>
</organism>
<dbReference type="PANTHER" id="PTHR43157:SF31">
    <property type="entry name" value="PHOSPHATIDYLINOSITOL-GLYCAN BIOSYNTHESIS CLASS F PROTEIN"/>
    <property type="match status" value="1"/>
</dbReference>
<dbReference type="Proteomes" id="UP001519504">
    <property type="component" value="Unassembled WGS sequence"/>
</dbReference>
<reference evidence="2 3" key="1">
    <citation type="submission" date="2020-02" db="EMBL/GenBank/DDBJ databases">
        <title>Fructobacillus sp. isolated from paper mulberry of Taiwan.</title>
        <authorList>
            <person name="Lin S.-T."/>
        </authorList>
    </citation>
    <scope>NUCLEOTIDE SEQUENCE [LARGE SCALE GENOMIC DNA]</scope>
    <source>
        <strain evidence="2 3">M2-14</strain>
    </source>
</reference>
<name>A0ABS5QZS3_9LACO</name>
<dbReference type="InterPro" id="IPR036291">
    <property type="entry name" value="NAD(P)-bd_dom_sf"/>
</dbReference>
<protein>
    <submittedName>
        <fullName evidence="2">SDR family NAD(P)-dependent oxidoreductase</fullName>
    </submittedName>
</protein>
<accession>A0ABS5QZS3</accession>